<reference evidence="1" key="1">
    <citation type="submission" date="2021-02" db="EMBL/GenBank/DDBJ databases">
        <authorList>
            <person name="Dougan E. K."/>
            <person name="Rhodes N."/>
            <person name="Thang M."/>
            <person name="Chan C."/>
        </authorList>
    </citation>
    <scope>NUCLEOTIDE SEQUENCE</scope>
</reference>
<dbReference type="Proteomes" id="UP000601435">
    <property type="component" value="Unassembled WGS sequence"/>
</dbReference>
<protein>
    <submittedName>
        <fullName evidence="1">Uncharacterized protein</fullName>
    </submittedName>
</protein>
<accession>A0A812P9L0</accession>
<name>A0A812P9L0_9DINO</name>
<evidence type="ECO:0000313" key="1">
    <source>
        <dbReference type="EMBL" id="CAE7342678.1"/>
    </source>
</evidence>
<dbReference type="EMBL" id="CAJNJA010014452">
    <property type="protein sequence ID" value="CAE7342678.1"/>
    <property type="molecule type" value="Genomic_DNA"/>
</dbReference>
<dbReference type="AlphaFoldDB" id="A0A812P9L0"/>
<keyword evidence="2" id="KW-1185">Reference proteome</keyword>
<evidence type="ECO:0000313" key="2">
    <source>
        <dbReference type="Proteomes" id="UP000601435"/>
    </source>
</evidence>
<comment type="caution">
    <text evidence="1">The sequence shown here is derived from an EMBL/GenBank/DDBJ whole genome shotgun (WGS) entry which is preliminary data.</text>
</comment>
<sequence>MASEKDYDEVQQTIFTAGAGNALQAAVASIVRRPLDEVPNFLEDPAGYDKACQTWLAAQRMTWRKISLEDGRLPRDAVTCVGKLCVLRGTSPRGDHGHVVVARACETGLHDPYPGELAADMLKPPFVWAAVIEAESA</sequence>
<dbReference type="OrthoDB" id="433525at2759"/>
<organism evidence="1 2">
    <name type="scientific">Symbiodinium necroappetens</name>
    <dbReference type="NCBI Taxonomy" id="1628268"/>
    <lineage>
        <taxon>Eukaryota</taxon>
        <taxon>Sar</taxon>
        <taxon>Alveolata</taxon>
        <taxon>Dinophyceae</taxon>
        <taxon>Suessiales</taxon>
        <taxon>Symbiodiniaceae</taxon>
        <taxon>Symbiodinium</taxon>
    </lineage>
</organism>
<gene>
    <name evidence="1" type="ORF">SNEC2469_LOCUS8845</name>
</gene>
<proteinExistence type="predicted"/>